<dbReference type="SUPFAM" id="SSF53098">
    <property type="entry name" value="Ribonuclease H-like"/>
    <property type="match status" value="1"/>
</dbReference>
<keyword evidence="9" id="KW-0238">DNA-binding</keyword>
<dbReference type="PRINTS" id="PR00696">
    <property type="entry name" value="RSOLVASERUVC"/>
</dbReference>
<evidence type="ECO:0000256" key="10">
    <source>
        <dbReference type="ARBA" id="ARBA00023172"/>
    </source>
</evidence>
<evidence type="ECO:0000256" key="1">
    <source>
        <dbReference type="ARBA" id="ARBA00009518"/>
    </source>
</evidence>
<gene>
    <name evidence="12" type="ORF">L7J86_00115</name>
</gene>
<evidence type="ECO:0000256" key="4">
    <source>
        <dbReference type="ARBA" id="ARBA00022723"/>
    </source>
</evidence>
<dbReference type="EC" id="3.1.21.10" evidence="12"/>
<evidence type="ECO:0000313" key="12">
    <source>
        <dbReference type="EMBL" id="MCM0158222.1"/>
    </source>
</evidence>
<evidence type="ECO:0000256" key="8">
    <source>
        <dbReference type="ARBA" id="ARBA00022842"/>
    </source>
</evidence>
<dbReference type="Proteomes" id="UP001203831">
    <property type="component" value="Unassembled WGS sequence"/>
</dbReference>
<keyword evidence="5" id="KW-0255">Endonuclease</keyword>
<keyword evidence="2" id="KW-0963">Cytoplasm</keyword>
<dbReference type="GO" id="GO:0008821">
    <property type="term" value="F:crossover junction DNA endonuclease activity"/>
    <property type="evidence" value="ECO:0007669"/>
    <property type="project" value="UniProtKB-EC"/>
</dbReference>
<keyword evidence="7 12" id="KW-0378">Hydrolase</keyword>
<evidence type="ECO:0000256" key="7">
    <source>
        <dbReference type="ARBA" id="ARBA00022801"/>
    </source>
</evidence>
<organism evidence="12 13">
    <name type="scientific">endosymbiont of Metamasius hemipterus</name>
    <dbReference type="NCBI Taxonomy" id="204627"/>
    <lineage>
        <taxon>Bacteria</taxon>
        <taxon>Pseudomonadati</taxon>
        <taxon>Pseudomonadota</taxon>
        <taxon>Gammaproteobacteria</taxon>
        <taxon>Candidatus Nardonella</taxon>
    </lineage>
</organism>
<dbReference type="Pfam" id="PF02075">
    <property type="entry name" value="RuvC"/>
    <property type="match status" value="1"/>
</dbReference>
<keyword evidence="11" id="KW-0234">DNA repair</keyword>
<keyword evidence="8" id="KW-0460">Magnesium</keyword>
<evidence type="ECO:0000256" key="6">
    <source>
        <dbReference type="ARBA" id="ARBA00022763"/>
    </source>
</evidence>
<comment type="similarity">
    <text evidence="1">Belongs to the RuvC family.</text>
</comment>
<evidence type="ECO:0000256" key="5">
    <source>
        <dbReference type="ARBA" id="ARBA00022759"/>
    </source>
</evidence>
<evidence type="ECO:0000256" key="9">
    <source>
        <dbReference type="ARBA" id="ARBA00023125"/>
    </source>
</evidence>
<keyword evidence="13" id="KW-1185">Reference proteome</keyword>
<protein>
    <submittedName>
        <fullName evidence="12">Crossover junction endodeoxyribonuclease RuvC</fullName>
        <ecNumber evidence="12">3.1.21.10</ecNumber>
    </submittedName>
</protein>
<dbReference type="EMBL" id="JAKMAI010000002">
    <property type="protein sequence ID" value="MCM0158222.1"/>
    <property type="molecule type" value="Genomic_DNA"/>
</dbReference>
<dbReference type="PANTHER" id="PTHR30194:SF3">
    <property type="entry name" value="CROSSOVER JUNCTION ENDODEOXYRIBONUCLEASE RUVC"/>
    <property type="match status" value="1"/>
</dbReference>
<keyword evidence="10" id="KW-0233">DNA recombination</keyword>
<sequence>MIILGIDPGYINTGYGIINIINNKINFITEGVINTKNKNKYFIINNIYNKLLFIILKFKPINMAIEHIFVGKNFDSIIKLSYAKAASLLVAENNNIKIFEYNYNKVKK</sequence>
<keyword evidence="6" id="KW-0227">DNA damage</keyword>
<evidence type="ECO:0000256" key="2">
    <source>
        <dbReference type="ARBA" id="ARBA00022490"/>
    </source>
</evidence>
<dbReference type="InterPro" id="IPR012337">
    <property type="entry name" value="RNaseH-like_sf"/>
</dbReference>
<dbReference type="RefSeq" id="WP_250672590.1">
    <property type="nucleotide sequence ID" value="NZ_JAKMAI010000002.1"/>
</dbReference>
<evidence type="ECO:0000313" key="13">
    <source>
        <dbReference type="Proteomes" id="UP001203831"/>
    </source>
</evidence>
<accession>A0ABT0TW38</accession>
<comment type="caution">
    <text evidence="12">The sequence shown here is derived from an EMBL/GenBank/DDBJ whole genome shotgun (WGS) entry which is preliminary data.</text>
</comment>
<dbReference type="InterPro" id="IPR036397">
    <property type="entry name" value="RNaseH_sf"/>
</dbReference>
<proteinExistence type="inferred from homology"/>
<keyword evidence="3" id="KW-0540">Nuclease</keyword>
<name>A0ABT0TW38_9GAMM</name>
<evidence type="ECO:0000256" key="3">
    <source>
        <dbReference type="ARBA" id="ARBA00022722"/>
    </source>
</evidence>
<dbReference type="PANTHER" id="PTHR30194">
    <property type="entry name" value="CROSSOVER JUNCTION ENDODEOXYRIBONUCLEASE RUVC"/>
    <property type="match status" value="1"/>
</dbReference>
<dbReference type="InterPro" id="IPR002176">
    <property type="entry name" value="X-over_junc_endoDNase_RuvC"/>
</dbReference>
<dbReference type="Gene3D" id="3.30.420.10">
    <property type="entry name" value="Ribonuclease H-like superfamily/Ribonuclease H"/>
    <property type="match status" value="1"/>
</dbReference>
<keyword evidence="4" id="KW-0479">Metal-binding</keyword>
<evidence type="ECO:0000256" key="11">
    <source>
        <dbReference type="ARBA" id="ARBA00023204"/>
    </source>
</evidence>
<reference evidence="12" key="1">
    <citation type="submission" date="2022-01" db="EMBL/GenBank/DDBJ databases">
        <title>Genome assemble of Metamasius hemipterus Nardonella endosymbiont.</title>
        <authorList>
            <person name="Palmieri L."/>
            <person name="Pavarini R."/>
            <person name="Sharma P."/>
        </authorList>
    </citation>
    <scope>NUCLEOTIDE SEQUENCE [LARGE SCALE GENOMIC DNA]</scope>
    <source>
        <strain evidence="12">NARMHE1</strain>
    </source>
</reference>